<evidence type="ECO:0000313" key="2">
    <source>
        <dbReference type="Proteomes" id="UP001281147"/>
    </source>
</evidence>
<gene>
    <name evidence="1" type="ORF">LTR37_004813</name>
</gene>
<protein>
    <submittedName>
        <fullName evidence="1">Uncharacterized protein</fullName>
    </submittedName>
</protein>
<dbReference type="EMBL" id="JAUTXU010000029">
    <property type="protein sequence ID" value="KAK3718897.1"/>
    <property type="molecule type" value="Genomic_DNA"/>
</dbReference>
<organism evidence="1 2">
    <name type="scientific">Vermiconidia calcicola</name>
    <dbReference type="NCBI Taxonomy" id="1690605"/>
    <lineage>
        <taxon>Eukaryota</taxon>
        <taxon>Fungi</taxon>
        <taxon>Dikarya</taxon>
        <taxon>Ascomycota</taxon>
        <taxon>Pezizomycotina</taxon>
        <taxon>Dothideomycetes</taxon>
        <taxon>Dothideomycetidae</taxon>
        <taxon>Mycosphaerellales</taxon>
        <taxon>Extremaceae</taxon>
        <taxon>Vermiconidia</taxon>
    </lineage>
</organism>
<evidence type="ECO:0000313" key="1">
    <source>
        <dbReference type="EMBL" id="KAK3718897.1"/>
    </source>
</evidence>
<keyword evidence="2" id="KW-1185">Reference proteome</keyword>
<accession>A0ACC3NLE8</accession>
<sequence length="127" mass="15060">MATVTEAPKCKIILVLKKSRPSDKLMMPMPYQTEKEIAREIQGHAKDCRYYQRTLLGHLRDQDWKSKPVFDDDDDVDSAQPERMKPVNGRCVAEEKTRFSQLHFKKWDDGTDEPEFNERGFWWGKPW</sequence>
<comment type="caution">
    <text evidence="1">The sequence shown here is derived from an EMBL/GenBank/DDBJ whole genome shotgun (WGS) entry which is preliminary data.</text>
</comment>
<reference evidence="1" key="1">
    <citation type="submission" date="2023-07" db="EMBL/GenBank/DDBJ databases">
        <title>Black Yeasts Isolated from many extreme environments.</title>
        <authorList>
            <person name="Coleine C."/>
            <person name="Stajich J.E."/>
            <person name="Selbmann L."/>
        </authorList>
    </citation>
    <scope>NUCLEOTIDE SEQUENCE</scope>
    <source>
        <strain evidence="1">CCFEE 5714</strain>
    </source>
</reference>
<name>A0ACC3NLE8_9PEZI</name>
<proteinExistence type="predicted"/>
<dbReference type="Proteomes" id="UP001281147">
    <property type="component" value="Unassembled WGS sequence"/>
</dbReference>